<dbReference type="GO" id="GO:0046872">
    <property type="term" value="F:metal ion binding"/>
    <property type="evidence" value="ECO:0007669"/>
    <property type="project" value="UniProtKB-KW"/>
</dbReference>
<dbReference type="SMART" id="SM00849">
    <property type="entry name" value="Lactamase_B"/>
    <property type="match status" value="1"/>
</dbReference>
<dbReference type="EMBL" id="GG738845">
    <property type="protein sequence ID" value="EFC50332.1"/>
    <property type="molecule type" value="Genomic_DNA"/>
</dbReference>
<dbReference type="Pfam" id="PF23023">
    <property type="entry name" value="Anti-Pycsar_Apyc1"/>
    <property type="match status" value="1"/>
</dbReference>
<dbReference type="RefSeq" id="XP_002683076.1">
    <property type="nucleotide sequence ID" value="XM_002683030.1"/>
</dbReference>
<dbReference type="VEuPathDB" id="AmoebaDB:NAEGRDRAFT_29343"/>
<dbReference type="Gene3D" id="3.60.15.10">
    <property type="entry name" value="Ribonuclease Z/Hydroxyacylglutathione hydrolase-like"/>
    <property type="match status" value="1"/>
</dbReference>
<dbReference type="EC" id="3.1.26.11" evidence="4"/>
<evidence type="ECO:0000256" key="10">
    <source>
        <dbReference type="ARBA" id="ARBA00022833"/>
    </source>
</evidence>
<dbReference type="eggNOG" id="KOG2121">
    <property type="taxonomic scope" value="Eukaryota"/>
</dbReference>
<keyword evidence="8" id="KW-0255">Endonuclease</keyword>
<name>D2UXR0_NAEGR</name>
<dbReference type="PANTHER" id="PTHR12553">
    <property type="entry name" value="ZINC PHOSPHODIESTERASE ELAC PROTEIN 2"/>
    <property type="match status" value="1"/>
</dbReference>
<evidence type="ECO:0000256" key="4">
    <source>
        <dbReference type="ARBA" id="ARBA00012477"/>
    </source>
</evidence>
<organism evidence="13">
    <name type="scientific">Naegleria gruberi</name>
    <name type="common">Amoeba</name>
    <dbReference type="NCBI Taxonomy" id="5762"/>
    <lineage>
        <taxon>Eukaryota</taxon>
        <taxon>Discoba</taxon>
        <taxon>Heterolobosea</taxon>
        <taxon>Tetramitia</taxon>
        <taxon>Eutetramitia</taxon>
        <taxon>Vahlkampfiidae</taxon>
        <taxon>Naegleria</taxon>
    </lineage>
</organism>
<comment type="cofactor">
    <cofactor evidence="2">
        <name>Zn(2+)</name>
        <dbReference type="ChEBI" id="CHEBI:29105"/>
    </cofactor>
</comment>
<reference evidence="12 13" key="1">
    <citation type="journal article" date="2010" name="Cell">
        <title>The genome of Naegleria gruberi illuminates early eukaryotic versatility.</title>
        <authorList>
            <person name="Fritz-Laylin L.K."/>
            <person name="Prochnik S.E."/>
            <person name="Ginger M.L."/>
            <person name="Dacks J.B."/>
            <person name="Carpenter M.L."/>
            <person name="Field M.C."/>
            <person name="Kuo A."/>
            <person name="Paredez A."/>
            <person name="Chapman J."/>
            <person name="Pham J."/>
            <person name="Shu S."/>
            <person name="Neupane R."/>
            <person name="Cipriano M."/>
            <person name="Mancuso J."/>
            <person name="Tu H."/>
            <person name="Salamov A."/>
            <person name="Lindquist E."/>
            <person name="Shapiro H."/>
            <person name="Lucas S."/>
            <person name="Grigoriev I.V."/>
            <person name="Cande W.Z."/>
            <person name="Fulton C."/>
            <person name="Rokhsar D.S."/>
            <person name="Dawson S.C."/>
        </authorList>
    </citation>
    <scope>NUCLEOTIDE SEQUENCE [LARGE SCALE GENOMIC DNA]</scope>
    <source>
        <strain evidence="12 13">NEG-M</strain>
    </source>
</reference>
<keyword evidence="9" id="KW-0378">Hydrolase</keyword>
<comment type="catalytic activity">
    <reaction evidence="1">
        <text>Endonucleolytic cleavage of RNA, removing extra 3' nucleotides from tRNA precursor, generating 3' termini of tRNAs. A 3'-hydroxy group is left at the tRNA terminus and a 5'-phosphoryl group is left at the trailer molecule.</text>
        <dbReference type="EC" id="3.1.26.11"/>
    </reaction>
</comment>
<comment type="similarity">
    <text evidence="3">Belongs to the RNase Z family.</text>
</comment>
<evidence type="ECO:0000256" key="2">
    <source>
        <dbReference type="ARBA" id="ARBA00001947"/>
    </source>
</evidence>
<dbReference type="InterPro" id="IPR047151">
    <property type="entry name" value="RNZ2-like"/>
</dbReference>
<evidence type="ECO:0000256" key="9">
    <source>
        <dbReference type="ARBA" id="ARBA00022801"/>
    </source>
</evidence>
<dbReference type="GO" id="GO:0042781">
    <property type="term" value="F:3'-tRNA processing endoribonuclease activity"/>
    <property type="evidence" value="ECO:0007669"/>
    <property type="project" value="UniProtKB-EC"/>
</dbReference>
<evidence type="ECO:0000313" key="13">
    <source>
        <dbReference type="Proteomes" id="UP000006671"/>
    </source>
</evidence>
<accession>D2UXR0</accession>
<evidence type="ECO:0000313" key="12">
    <source>
        <dbReference type="EMBL" id="EFC50332.1"/>
    </source>
</evidence>
<dbReference type="AlphaFoldDB" id="D2UXR0"/>
<dbReference type="GO" id="GO:0005739">
    <property type="term" value="C:mitochondrion"/>
    <property type="evidence" value="ECO:0007669"/>
    <property type="project" value="TreeGrafter"/>
</dbReference>
<keyword evidence="13" id="KW-1185">Reference proteome</keyword>
<dbReference type="InterPro" id="IPR036866">
    <property type="entry name" value="RibonucZ/Hydroxyglut_hydro"/>
</dbReference>
<keyword evidence="5" id="KW-0819">tRNA processing</keyword>
<evidence type="ECO:0000256" key="5">
    <source>
        <dbReference type="ARBA" id="ARBA00022694"/>
    </source>
</evidence>
<dbReference type="Proteomes" id="UP000006671">
    <property type="component" value="Unassembled WGS sequence"/>
</dbReference>
<proteinExistence type="inferred from homology"/>
<evidence type="ECO:0000256" key="3">
    <source>
        <dbReference type="ARBA" id="ARBA00007823"/>
    </source>
</evidence>
<evidence type="ECO:0000259" key="11">
    <source>
        <dbReference type="SMART" id="SM00849"/>
    </source>
</evidence>
<evidence type="ECO:0000256" key="8">
    <source>
        <dbReference type="ARBA" id="ARBA00022759"/>
    </source>
</evidence>
<sequence>MKYVLIPTRNKGFDFTKVPYIREIVPSSVESNFYQSYPTIAKYLREYLDKFNDYEYALNETHPQAKILQQCGDQEFEIIFLGTGSSVPSKYRNVTGILLNLFDKGAILFDCGEGTLSQLYRACGKERAETILKNLKCIWISHLHADHHLGLAYLLEKRSKLTSEDVVIVGQGRIKEALSEYLVCSSDTKFNFDFIPMQTLEPERYCPEKILLDRVINPLGLKSFINVPVDHTCAEAYGIVITHQNGWKVVFSGDTRPCSRLIKAGKDCTVLIHEATFEASMIKDAISKKHTCSFEAIAVGEQMNAYRTILTHFSQRYCKFPIVDSQKTDYALRNVAVAHDLMRLNAKKLIPIPKVMQVLKHFWTIIEMDTQSYAFDFDETEDEEKK</sequence>
<dbReference type="SUPFAM" id="SSF56281">
    <property type="entry name" value="Metallo-hydrolase/oxidoreductase"/>
    <property type="match status" value="1"/>
</dbReference>
<evidence type="ECO:0000256" key="7">
    <source>
        <dbReference type="ARBA" id="ARBA00022723"/>
    </source>
</evidence>
<dbReference type="KEGG" id="ngr:NAEGRDRAFT_29343"/>
<dbReference type="InterPro" id="IPR001279">
    <property type="entry name" value="Metallo-B-lactamas"/>
</dbReference>
<dbReference type="STRING" id="5762.D2UXR0"/>
<feature type="domain" description="Metallo-beta-lactamase" evidence="11">
    <location>
        <begin position="93"/>
        <end position="290"/>
    </location>
</feature>
<evidence type="ECO:0000256" key="6">
    <source>
        <dbReference type="ARBA" id="ARBA00022722"/>
    </source>
</evidence>
<gene>
    <name evidence="12" type="ORF">NAEGRDRAFT_29343</name>
</gene>
<evidence type="ECO:0000256" key="1">
    <source>
        <dbReference type="ARBA" id="ARBA00000402"/>
    </source>
</evidence>
<protein>
    <recommendedName>
        <fullName evidence="4">ribonuclease Z</fullName>
        <ecNumber evidence="4">3.1.26.11</ecNumber>
    </recommendedName>
</protein>
<keyword evidence="6" id="KW-0540">Nuclease</keyword>
<dbReference type="InParanoid" id="D2UXR0"/>
<keyword evidence="10" id="KW-0862">Zinc</keyword>
<dbReference type="GeneID" id="8863622"/>
<keyword evidence="7" id="KW-0479">Metal-binding</keyword>
<dbReference type="OrthoDB" id="527344at2759"/>
<dbReference type="PANTHER" id="PTHR12553:SF49">
    <property type="entry name" value="ZINC PHOSPHODIESTERASE ELAC PROTEIN 2"/>
    <property type="match status" value="1"/>
</dbReference>
<dbReference type="CDD" id="cd07718">
    <property type="entry name" value="RNaseZ_ELAC1_ELAC2-C-term-like_MBL-fold"/>
    <property type="match status" value="1"/>
</dbReference>
<dbReference type="GO" id="GO:1990180">
    <property type="term" value="P:mitochondrial tRNA 3'-end processing"/>
    <property type="evidence" value="ECO:0007669"/>
    <property type="project" value="TreeGrafter"/>
</dbReference>